<organism evidence="2 3">
    <name type="scientific">Streptomyces violaceusniger</name>
    <dbReference type="NCBI Taxonomy" id="68280"/>
    <lineage>
        <taxon>Bacteria</taxon>
        <taxon>Bacillati</taxon>
        <taxon>Actinomycetota</taxon>
        <taxon>Actinomycetes</taxon>
        <taxon>Kitasatosporales</taxon>
        <taxon>Streptomycetaceae</taxon>
        <taxon>Streptomyces</taxon>
        <taxon>Streptomyces violaceusniger group</taxon>
    </lineage>
</organism>
<feature type="region of interest" description="Disordered" evidence="1">
    <location>
        <begin position="86"/>
        <end position="105"/>
    </location>
</feature>
<dbReference type="AlphaFoldDB" id="A0A4D4LJC6"/>
<evidence type="ECO:0000313" key="3">
    <source>
        <dbReference type="Proteomes" id="UP000301309"/>
    </source>
</evidence>
<comment type="caution">
    <text evidence="2">The sequence shown here is derived from an EMBL/GenBank/DDBJ whole genome shotgun (WGS) entry which is preliminary data.</text>
</comment>
<evidence type="ECO:0000256" key="1">
    <source>
        <dbReference type="SAM" id="MobiDB-lite"/>
    </source>
</evidence>
<evidence type="ECO:0000313" key="2">
    <source>
        <dbReference type="EMBL" id="GDY59320.1"/>
    </source>
</evidence>
<reference evidence="2 3" key="1">
    <citation type="journal article" date="2020" name="Int. J. Syst. Evol. Microbiol.">
        <title>Reclassification of Streptomyces castelarensis and Streptomyces sporoclivatus as later heterotypic synonyms of Streptomyces antimycoticus.</title>
        <authorList>
            <person name="Komaki H."/>
            <person name="Tamura T."/>
        </authorList>
    </citation>
    <scope>NUCLEOTIDE SEQUENCE [LARGE SCALE GENOMIC DNA]</scope>
    <source>
        <strain evidence="2 3">NBRC 13459</strain>
    </source>
</reference>
<sequence>MPGGFRGPPGVRAVRWSGRALDRVEGDGVAELVQRIDRAAGGAFGVALGAGRRTVTPAAGCSPSHSCPGPGKGRAGACRGKIRTPRNTLTAAEKDRGRTEVGEFP</sequence>
<proteinExistence type="predicted"/>
<feature type="region of interest" description="Disordered" evidence="1">
    <location>
        <begin position="60"/>
        <end position="80"/>
    </location>
</feature>
<name>A0A4D4LJC6_STRVO</name>
<keyword evidence="3" id="KW-1185">Reference proteome</keyword>
<accession>A0A4D4LJC6</accession>
<dbReference type="EMBL" id="BJHW01000002">
    <property type="protein sequence ID" value="GDY59320.1"/>
    <property type="molecule type" value="Genomic_DNA"/>
</dbReference>
<gene>
    <name evidence="2" type="ORF">SVIO_099430</name>
</gene>
<dbReference type="Proteomes" id="UP000301309">
    <property type="component" value="Unassembled WGS sequence"/>
</dbReference>
<protein>
    <submittedName>
        <fullName evidence="2">Uncharacterized protein</fullName>
    </submittedName>
</protein>
<feature type="compositionally biased region" description="Basic and acidic residues" evidence="1">
    <location>
        <begin position="92"/>
        <end position="105"/>
    </location>
</feature>